<protein>
    <submittedName>
        <fullName evidence="3">Uncharacterized protein</fullName>
    </submittedName>
</protein>
<evidence type="ECO:0000256" key="1">
    <source>
        <dbReference type="SAM" id="MobiDB-lite"/>
    </source>
</evidence>
<evidence type="ECO:0000313" key="4">
    <source>
        <dbReference type="Proteomes" id="UP001372338"/>
    </source>
</evidence>
<gene>
    <name evidence="3" type="ORF">RIF29_24212</name>
</gene>
<evidence type="ECO:0000313" key="3">
    <source>
        <dbReference type="EMBL" id="KAK7258631.1"/>
    </source>
</evidence>
<reference evidence="3 4" key="1">
    <citation type="submission" date="2024-01" db="EMBL/GenBank/DDBJ databases">
        <title>The genomes of 5 underutilized Papilionoideae crops provide insights into root nodulation and disease resistanc.</title>
        <authorList>
            <person name="Yuan L."/>
        </authorList>
    </citation>
    <scope>NUCLEOTIDE SEQUENCE [LARGE SCALE GENOMIC DNA]</scope>
    <source>
        <strain evidence="3">ZHUSHIDOU_FW_LH</strain>
        <tissue evidence="3">Leaf</tissue>
    </source>
</reference>
<organism evidence="3 4">
    <name type="scientific">Crotalaria pallida</name>
    <name type="common">Smooth rattlebox</name>
    <name type="synonym">Crotalaria striata</name>
    <dbReference type="NCBI Taxonomy" id="3830"/>
    <lineage>
        <taxon>Eukaryota</taxon>
        <taxon>Viridiplantae</taxon>
        <taxon>Streptophyta</taxon>
        <taxon>Embryophyta</taxon>
        <taxon>Tracheophyta</taxon>
        <taxon>Spermatophyta</taxon>
        <taxon>Magnoliopsida</taxon>
        <taxon>eudicotyledons</taxon>
        <taxon>Gunneridae</taxon>
        <taxon>Pentapetalae</taxon>
        <taxon>rosids</taxon>
        <taxon>fabids</taxon>
        <taxon>Fabales</taxon>
        <taxon>Fabaceae</taxon>
        <taxon>Papilionoideae</taxon>
        <taxon>50 kb inversion clade</taxon>
        <taxon>genistoids sensu lato</taxon>
        <taxon>core genistoids</taxon>
        <taxon>Crotalarieae</taxon>
        <taxon>Crotalaria</taxon>
    </lineage>
</organism>
<proteinExistence type="predicted"/>
<feature type="signal peptide" evidence="2">
    <location>
        <begin position="1"/>
        <end position="27"/>
    </location>
</feature>
<accession>A0AAN9ELS5</accession>
<feature type="chain" id="PRO_5042870046" evidence="2">
    <location>
        <begin position="28"/>
        <end position="71"/>
    </location>
</feature>
<keyword evidence="2" id="KW-0732">Signal</keyword>
<feature type="region of interest" description="Disordered" evidence="1">
    <location>
        <begin position="29"/>
        <end position="71"/>
    </location>
</feature>
<dbReference type="AlphaFoldDB" id="A0AAN9ELS5"/>
<dbReference type="Proteomes" id="UP001372338">
    <property type="component" value="Unassembled WGS sequence"/>
</dbReference>
<keyword evidence="4" id="KW-1185">Reference proteome</keyword>
<feature type="compositionally biased region" description="Low complexity" evidence="1">
    <location>
        <begin position="39"/>
        <end position="61"/>
    </location>
</feature>
<sequence>MAKVVGLQKLLTHTLSLLFLVLKSNDTLLHPKRPSHNPSSSSSLISSSCYSLTSSSSSSSLQLTVQHRHQR</sequence>
<evidence type="ECO:0000256" key="2">
    <source>
        <dbReference type="SAM" id="SignalP"/>
    </source>
</evidence>
<comment type="caution">
    <text evidence="3">The sequence shown here is derived from an EMBL/GenBank/DDBJ whole genome shotgun (WGS) entry which is preliminary data.</text>
</comment>
<name>A0AAN9ELS5_CROPI</name>
<dbReference type="EMBL" id="JAYWIO010000005">
    <property type="protein sequence ID" value="KAK7258631.1"/>
    <property type="molecule type" value="Genomic_DNA"/>
</dbReference>